<name>A0A182UM77_ANOME</name>
<evidence type="ECO:0000313" key="1">
    <source>
        <dbReference type="EnsemblMetazoa" id="AMEM000266-PA"/>
    </source>
</evidence>
<accession>A0A182UM77</accession>
<dbReference type="EnsemblMetazoa" id="AMEM000266-RA">
    <property type="protein sequence ID" value="AMEM000266-PA"/>
    <property type="gene ID" value="AMEM000266"/>
</dbReference>
<protein>
    <submittedName>
        <fullName evidence="1">Uncharacterized protein</fullName>
    </submittedName>
</protein>
<keyword evidence="2" id="KW-1185">Reference proteome</keyword>
<evidence type="ECO:0000313" key="2">
    <source>
        <dbReference type="Proteomes" id="UP000075903"/>
    </source>
</evidence>
<sequence>MVLYTYITGTAAYLPNDWKWPLSEELTEDGTYDHFRDFDVLLLARGHLGRGRALAERAERLGGRVQGARVAEPERIVVDRDRGRRLRARMPERIERGRIVAIDGGSARRRRARPVQVRVEVELTDGTVHAGGGRGSGRGRRRRLLHLRHAQIAERGRVRTVLQPDTDAQDAILCQHTERGMHLSRGRVRVAGLSHGTLS</sequence>
<reference evidence="1" key="1">
    <citation type="submission" date="2020-05" db="UniProtKB">
        <authorList>
            <consortium name="EnsemblMetazoa"/>
        </authorList>
    </citation>
    <scope>IDENTIFICATION</scope>
    <source>
        <strain evidence="1">MAF</strain>
    </source>
</reference>
<organism evidence="1 2">
    <name type="scientific">Anopheles merus</name>
    <name type="common">Mosquito</name>
    <dbReference type="NCBI Taxonomy" id="30066"/>
    <lineage>
        <taxon>Eukaryota</taxon>
        <taxon>Metazoa</taxon>
        <taxon>Ecdysozoa</taxon>
        <taxon>Arthropoda</taxon>
        <taxon>Hexapoda</taxon>
        <taxon>Insecta</taxon>
        <taxon>Pterygota</taxon>
        <taxon>Neoptera</taxon>
        <taxon>Endopterygota</taxon>
        <taxon>Diptera</taxon>
        <taxon>Nematocera</taxon>
        <taxon>Culicoidea</taxon>
        <taxon>Culicidae</taxon>
        <taxon>Anophelinae</taxon>
        <taxon>Anopheles</taxon>
    </lineage>
</organism>
<dbReference type="Proteomes" id="UP000075903">
    <property type="component" value="Unassembled WGS sequence"/>
</dbReference>
<dbReference type="VEuPathDB" id="VectorBase:AMEM000266"/>
<dbReference type="AlphaFoldDB" id="A0A182UM77"/>
<proteinExistence type="predicted"/>